<evidence type="ECO:0000313" key="2">
    <source>
        <dbReference type="Proteomes" id="UP000548326"/>
    </source>
</evidence>
<dbReference type="AlphaFoldDB" id="A0A841JJG8"/>
<evidence type="ECO:0000313" key="1">
    <source>
        <dbReference type="EMBL" id="MBB6131323.1"/>
    </source>
</evidence>
<dbReference type="EMBL" id="JACHCA010000022">
    <property type="protein sequence ID" value="MBB6131323.1"/>
    <property type="molecule type" value="Genomic_DNA"/>
</dbReference>
<comment type="caution">
    <text evidence="1">The sequence shown here is derived from an EMBL/GenBank/DDBJ whole genome shotgun (WGS) entry which is preliminary data.</text>
</comment>
<organism evidence="1 2">
    <name type="scientific">Mucilaginibacter lappiensis</name>
    <dbReference type="NCBI Taxonomy" id="354630"/>
    <lineage>
        <taxon>Bacteria</taxon>
        <taxon>Pseudomonadati</taxon>
        <taxon>Bacteroidota</taxon>
        <taxon>Sphingobacteriia</taxon>
        <taxon>Sphingobacteriales</taxon>
        <taxon>Sphingobacteriaceae</taxon>
        <taxon>Mucilaginibacter</taxon>
    </lineage>
</organism>
<dbReference type="Proteomes" id="UP000548326">
    <property type="component" value="Unassembled WGS sequence"/>
</dbReference>
<dbReference type="RefSeq" id="WP_183589847.1">
    <property type="nucleotide sequence ID" value="NZ_JACHCA010000022.1"/>
</dbReference>
<proteinExistence type="predicted"/>
<name>A0A841JJG8_9SPHI</name>
<protein>
    <recommendedName>
        <fullName evidence="3">Phage protein D</fullName>
    </recommendedName>
</protein>
<reference evidence="1 2" key="1">
    <citation type="submission" date="2020-08" db="EMBL/GenBank/DDBJ databases">
        <title>Genomic Encyclopedia of Type Strains, Phase IV (KMG-V): Genome sequencing to study the core and pangenomes of soil and plant-associated prokaryotes.</title>
        <authorList>
            <person name="Whitman W."/>
        </authorList>
    </citation>
    <scope>NUCLEOTIDE SEQUENCE [LARGE SCALE GENOMIC DNA]</scope>
    <source>
        <strain evidence="1 2">MP601</strain>
    </source>
</reference>
<sequence length="317" mass="35948">MLRLSSYIKITDPAGVNYLEFNFINEVEIDKSRRSLTNTAKITIARKLKILNGDINQIIKRGSAVEIQLGYDGNLKTMFTGFVTNVGAKTPVVIDCQDEMWSLKQNSFTKSWSKKVKVAEIVKYVYSGPAQVIDLSIGGFVLKRESTAQALDRLRKYGLQCYFFNGTLIVDFAGVIHNQGKEVIYDFNRNIVENNLEYKRKEDARIKVIGVSKQHKGKKLEVVAGDNDGEVHTLHYTNMDKDQLQKIVNSEIDKLKYDGFKGDFTTFGLPLIEPGDNALLMDKDYPEHNGSYLVEAVKTTFNVDGYRHKPELERKTA</sequence>
<evidence type="ECO:0008006" key="3">
    <source>
        <dbReference type="Google" id="ProtNLM"/>
    </source>
</evidence>
<gene>
    <name evidence="1" type="ORF">HDF22_005474</name>
</gene>
<accession>A0A841JJG8</accession>